<dbReference type="PRINTS" id="PR00081">
    <property type="entry name" value="GDHRDH"/>
</dbReference>
<dbReference type="Pfam" id="PF00106">
    <property type="entry name" value="adh_short"/>
    <property type="match status" value="1"/>
</dbReference>
<dbReference type="AlphaFoldDB" id="A0A229R1N9"/>
<dbReference type="GO" id="GO:0016491">
    <property type="term" value="F:oxidoreductase activity"/>
    <property type="evidence" value="ECO:0007669"/>
    <property type="project" value="UniProtKB-KW"/>
</dbReference>
<name>A0A229R1N9_AMYAL</name>
<dbReference type="PANTHER" id="PTHR43669:SF14">
    <property type="entry name" value="OXIDOREDUCTASE"/>
    <property type="match status" value="1"/>
</dbReference>
<evidence type="ECO:0000256" key="1">
    <source>
        <dbReference type="ARBA" id="ARBA00006484"/>
    </source>
</evidence>
<organism evidence="3 4">
    <name type="scientific">Amycolatopsis alba DSM 44262</name>
    <dbReference type="NCBI Taxonomy" id="1125972"/>
    <lineage>
        <taxon>Bacteria</taxon>
        <taxon>Bacillati</taxon>
        <taxon>Actinomycetota</taxon>
        <taxon>Actinomycetes</taxon>
        <taxon>Pseudonocardiales</taxon>
        <taxon>Pseudonocardiaceae</taxon>
        <taxon>Amycolatopsis</taxon>
    </lineage>
</organism>
<dbReference type="RefSeq" id="WP_143268030.1">
    <property type="nucleotide sequence ID" value="NZ_NMQU01000240.1"/>
</dbReference>
<accession>A0A229R1N9</accession>
<dbReference type="Gene3D" id="3.40.50.720">
    <property type="entry name" value="NAD(P)-binding Rossmann-like Domain"/>
    <property type="match status" value="1"/>
</dbReference>
<dbReference type="SUPFAM" id="SSF51735">
    <property type="entry name" value="NAD(P)-binding Rossmann-fold domains"/>
    <property type="match status" value="1"/>
</dbReference>
<feature type="non-terminal residue" evidence="3">
    <location>
        <position position="106"/>
    </location>
</feature>
<comment type="similarity">
    <text evidence="1">Belongs to the short-chain dehydrogenases/reductases (SDR) family.</text>
</comment>
<proteinExistence type="inferred from homology"/>
<dbReference type="Proteomes" id="UP000215563">
    <property type="component" value="Unassembled WGS sequence"/>
</dbReference>
<dbReference type="PANTHER" id="PTHR43669">
    <property type="entry name" value="5-KETO-D-GLUCONATE 5-REDUCTASE"/>
    <property type="match status" value="1"/>
</dbReference>
<dbReference type="EMBL" id="NMQU01000240">
    <property type="protein sequence ID" value="OXM40628.1"/>
    <property type="molecule type" value="Genomic_DNA"/>
</dbReference>
<protein>
    <submittedName>
        <fullName evidence="3">Short-chain dehydrogenase</fullName>
    </submittedName>
</protein>
<dbReference type="InterPro" id="IPR036291">
    <property type="entry name" value="NAD(P)-bd_dom_sf"/>
</dbReference>
<keyword evidence="2" id="KW-0560">Oxidoreductase</keyword>
<keyword evidence="4" id="KW-1185">Reference proteome</keyword>
<evidence type="ECO:0000256" key="2">
    <source>
        <dbReference type="ARBA" id="ARBA00023002"/>
    </source>
</evidence>
<comment type="caution">
    <text evidence="3">The sequence shown here is derived from an EMBL/GenBank/DDBJ whole genome shotgun (WGS) entry which is preliminary data.</text>
</comment>
<sequence>MAKRERSLAGKVVVITGAAQGIGASTATALSRLGAKVVIGDLDQVLAEKTAAGLGAEALPLDVTDTKGFTEFLDEVERRVGPIDVLINNAGIMPLAPLDEEEDAAT</sequence>
<evidence type="ECO:0000313" key="4">
    <source>
        <dbReference type="Proteomes" id="UP000215563"/>
    </source>
</evidence>
<evidence type="ECO:0000313" key="3">
    <source>
        <dbReference type="EMBL" id="OXM40628.1"/>
    </source>
</evidence>
<dbReference type="InterPro" id="IPR002347">
    <property type="entry name" value="SDR_fam"/>
</dbReference>
<gene>
    <name evidence="3" type="ORF">CFP75_43620</name>
</gene>
<reference evidence="3 4" key="1">
    <citation type="submission" date="2017-07" db="EMBL/GenBank/DDBJ databases">
        <title>Amycolatopsis alba DSM 44262 Genome sequencing and assembly.</title>
        <authorList>
            <person name="Kaur N."/>
            <person name="Mayilraj S."/>
        </authorList>
    </citation>
    <scope>NUCLEOTIDE SEQUENCE [LARGE SCALE GENOMIC DNA]</scope>
    <source>
        <strain evidence="3 4">DSM 44262</strain>
    </source>
</reference>